<dbReference type="STRING" id="63057.A0A2P5CGQ4"/>
<dbReference type="SUPFAM" id="SSF81383">
    <property type="entry name" value="F-box domain"/>
    <property type="match status" value="1"/>
</dbReference>
<feature type="domain" description="F-box" evidence="1">
    <location>
        <begin position="20"/>
        <end position="59"/>
    </location>
</feature>
<sequence length="68" mass="7944">MEQESNKKSDMLWRPWDALLPELLELILNNCPLQAKLAIQSVCKSWNRVMASPCLWQDIEGTLEWSKN</sequence>
<evidence type="ECO:0000313" key="3">
    <source>
        <dbReference type="Proteomes" id="UP000237000"/>
    </source>
</evidence>
<dbReference type="InParanoid" id="A0A2P5CGQ4"/>
<dbReference type="Gene3D" id="1.20.1280.50">
    <property type="match status" value="1"/>
</dbReference>
<dbReference type="EMBL" id="JXTC01000367">
    <property type="protein sequence ID" value="PON60221.1"/>
    <property type="molecule type" value="Genomic_DNA"/>
</dbReference>
<dbReference type="Proteomes" id="UP000237000">
    <property type="component" value="Unassembled WGS sequence"/>
</dbReference>
<evidence type="ECO:0000313" key="2">
    <source>
        <dbReference type="EMBL" id="PON60221.1"/>
    </source>
</evidence>
<dbReference type="Pfam" id="PF00646">
    <property type="entry name" value="F-box"/>
    <property type="match status" value="1"/>
</dbReference>
<gene>
    <name evidence="2" type="ORF">TorRG33x02_285550</name>
</gene>
<dbReference type="OrthoDB" id="550575at2759"/>
<accession>A0A2P5CGQ4</accession>
<evidence type="ECO:0000259" key="1">
    <source>
        <dbReference type="SMART" id="SM00256"/>
    </source>
</evidence>
<dbReference type="SMART" id="SM00256">
    <property type="entry name" value="FBOX"/>
    <property type="match status" value="1"/>
</dbReference>
<proteinExistence type="predicted"/>
<keyword evidence="3" id="KW-1185">Reference proteome</keyword>
<dbReference type="AlphaFoldDB" id="A0A2P5CGQ4"/>
<name>A0A2P5CGQ4_TREOI</name>
<organism evidence="2 3">
    <name type="scientific">Trema orientale</name>
    <name type="common">Charcoal tree</name>
    <name type="synonym">Celtis orientalis</name>
    <dbReference type="NCBI Taxonomy" id="63057"/>
    <lineage>
        <taxon>Eukaryota</taxon>
        <taxon>Viridiplantae</taxon>
        <taxon>Streptophyta</taxon>
        <taxon>Embryophyta</taxon>
        <taxon>Tracheophyta</taxon>
        <taxon>Spermatophyta</taxon>
        <taxon>Magnoliopsida</taxon>
        <taxon>eudicotyledons</taxon>
        <taxon>Gunneridae</taxon>
        <taxon>Pentapetalae</taxon>
        <taxon>rosids</taxon>
        <taxon>fabids</taxon>
        <taxon>Rosales</taxon>
        <taxon>Cannabaceae</taxon>
        <taxon>Trema</taxon>
    </lineage>
</organism>
<reference evidence="3" key="1">
    <citation type="submission" date="2016-06" db="EMBL/GenBank/DDBJ databases">
        <title>Parallel loss of symbiosis genes in relatives of nitrogen-fixing non-legume Parasponia.</title>
        <authorList>
            <person name="Van Velzen R."/>
            <person name="Holmer R."/>
            <person name="Bu F."/>
            <person name="Rutten L."/>
            <person name="Van Zeijl A."/>
            <person name="Liu W."/>
            <person name="Santuari L."/>
            <person name="Cao Q."/>
            <person name="Sharma T."/>
            <person name="Shen D."/>
            <person name="Roswanjaya Y."/>
            <person name="Wardhani T."/>
            <person name="Kalhor M.S."/>
            <person name="Jansen J."/>
            <person name="Van den Hoogen J."/>
            <person name="Gungor B."/>
            <person name="Hartog M."/>
            <person name="Hontelez J."/>
            <person name="Verver J."/>
            <person name="Yang W.-C."/>
            <person name="Schijlen E."/>
            <person name="Repin R."/>
            <person name="Schilthuizen M."/>
            <person name="Schranz E."/>
            <person name="Heidstra R."/>
            <person name="Miyata K."/>
            <person name="Fedorova E."/>
            <person name="Kohlen W."/>
            <person name="Bisseling T."/>
            <person name="Smit S."/>
            <person name="Geurts R."/>
        </authorList>
    </citation>
    <scope>NUCLEOTIDE SEQUENCE [LARGE SCALE GENOMIC DNA]</scope>
    <source>
        <strain evidence="3">cv. RG33-2</strain>
    </source>
</reference>
<dbReference type="InterPro" id="IPR036047">
    <property type="entry name" value="F-box-like_dom_sf"/>
</dbReference>
<protein>
    <submittedName>
        <fullName evidence="2">F-box domain containing protein</fullName>
    </submittedName>
</protein>
<dbReference type="InterPro" id="IPR001810">
    <property type="entry name" value="F-box_dom"/>
</dbReference>
<comment type="caution">
    <text evidence="2">The sequence shown here is derived from an EMBL/GenBank/DDBJ whole genome shotgun (WGS) entry which is preliminary data.</text>
</comment>